<keyword evidence="1" id="KW-0812">Transmembrane</keyword>
<protein>
    <submittedName>
        <fullName evidence="2">Uncharacterized protein</fullName>
    </submittedName>
</protein>
<dbReference type="EMBL" id="FZOQ01000020">
    <property type="protein sequence ID" value="SNT01623.1"/>
    <property type="molecule type" value="Genomic_DNA"/>
</dbReference>
<evidence type="ECO:0000313" key="3">
    <source>
        <dbReference type="Proteomes" id="UP000198432"/>
    </source>
</evidence>
<gene>
    <name evidence="2" type="ORF">SAMN06296052_12079</name>
</gene>
<dbReference type="RefSeq" id="WP_089320800.1">
    <property type="nucleotide sequence ID" value="NZ_FZOQ01000020.1"/>
</dbReference>
<name>A0A239J8M3_9BACT</name>
<feature type="transmembrane region" description="Helical" evidence="1">
    <location>
        <begin position="54"/>
        <end position="72"/>
    </location>
</feature>
<proteinExistence type="predicted"/>
<reference evidence="3" key="1">
    <citation type="submission" date="2017-06" db="EMBL/GenBank/DDBJ databases">
        <authorList>
            <person name="Varghese N."/>
            <person name="Submissions S."/>
        </authorList>
    </citation>
    <scope>NUCLEOTIDE SEQUENCE [LARGE SCALE GENOMIC DNA]</scope>
    <source>
        <strain evidence="3">NKM1</strain>
    </source>
</reference>
<evidence type="ECO:0000256" key="1">
    <source>
        <dbReference type="SAM" id="Phobius"/>
    </source>
</evidence>
<dbReference type="AlphaFoldDB" id="A0A239J8M3"/>
<accession>A0A239J8M3</accession>
<sequence length="144" mass="16451">MKKDLKLSDIPKHNVFQVPDDYFDRLPMRVMARTAAVEREEVTWQTSFWQRLRLALPALALLLLFAGIYVLHVPAQPEEQATNLTTVSDAQIVEYLSTYATVESSDFAELSSLQGQELTAEFMNISPASAAEELEYYRLDEIDY</sequence>
<dbReference type="Proteomes" id="UP000198432">
    <property type="component" value="Unassembled WGS sequence"/>
</dbReference>
<keyword evidence="1" id="KW-1133">Transmembrane helix</keyword>
<keyword evidence="1" id="KW-0472">Membrane</keyword>
<organism evidence="2 3">
    <name type="scientific">Pontibacter ummariensis</name>
    <dbReference type="NCBI Taxonomy" id="1610492"/>
    <lineage>
        <taxon>Bacteria</taxon>
        <taxon>Pseudomonadati</taxon>
        <taxon>Bacteroidota</taxon>
        <taxon>Cytophagia</taxon>
        <taxon>Cytophagales</taxon>
        <taxon>Hymenobacteraceae</taxon>
        <taxon>Pontibacter</taxon>
    </lineage>
</organism>
<evidence type="ECO:0000313" key="2">
    <source>
        <dbReference type="EMBL" id="SNT01623.1"/>
    </source>
</evidence>
<dbReference type="OrthoDB" id="893763at2"/>
<keyword evidence="3" id="KW-1185">Reference proteome</keyword>